<evidence type="ECO:0000313" key="4">
    <source>
        <dbReference type="Proteomes" id="UP000184356"/>
    </source>
</evidence>
<proteinExistence type="predicted"/>
<evidence type="ECO:0000259" key="2">
    <source>
        <dbReference type="Pfam" id="PF24864"/>
    </source>
</evidence>
<keyword evidence="4" id="KW-1185">Reference proteome</keyword>
<dbReference type="RefSeq" id="XP_040698507.1">
    <property type="nucleotide sequence ID" value="XM_040852862.1"/>
</dbReference>
<evidence type="ECO:0000256" key="1">
    <source>
        <dbReference type="SAM" id="MobiDB-lite"/>
    </source>
</evidence>
<accession>A0A1L9T5Q7</accession>
<organism evidence="3 4">
    <name type="scientific">Aspergillus sydowii CBS 593.65</name>
    <dbReference type="NCBI Taxonomy" id="1036612"/>
    <lineage>
        <taxon>Eukaryota</taxon>
        <taxon>Fungi</taxon>
        <taxon>Dikarya</taxon>
        <taxon>Ascomycota</taxon>
        <taxon>Pezizomycotina</taxon>
        <taxon>Eurotiomycetes</taxon>
        <taxon>Eurotiomycetidae</taxon>
        <taxon>Eurotiales</taxon>
        <taxon>Aspergillaceae</taxon>
        <taxon>Aspergillus</taxon>
        <taxon>Aspergillus subgen. Nidulantes</taxon>
    </lineage>
</organism>
<feature type="region of interest" description="Disordered" evidence="1">
    <location>
        <begin position="10"/>
        <end position="72"/>
    </location>
</feature>
<name>A0A1L9T5Q7_9EURO</name>
<dbReference type="Proteomes" id="UP000184356">
    <property type="component" value="Unassembled WGS sequence"/>
</dbReference>
<feature type="domain" description="DUF7730" evidence="2">
    <location>
        <begin position="126"/>
        <end position="337"/>
    </location>
</feature>
<protein>
    <recommendedName>
        <fullName evidence="2">DUF7730 domain-containing protein</fullName>
    </recommendedName>
</protein>
<feature type="region of interest" description="Disordered" evidence="1">
    <location>
        <begin position="109"/>
        <end position="129"/>
    </location>
</feature>
<reference evidence="4" key="1">
    <citation type="journal article" date="2017" name="Genome Biol.">
        <title>Comparative genomics reveals high biological diversity and specific adaptations in the industrially and medically important fungal genus Aspergillus.</title>
        <authorList>
            <person name="de Vries R.P."/>
            <person name="Riley R."/>
            <person name="Wiebenga A."/>
            <person name="Aguilar-Osorio G."/>
            <person name="Amillis S."/>
            <person name="Uchima C.A."/>
            <person name="Anderluh G."/>
            <person name="Asadollahi M."/>
            <person name="Askin M."/>
            <person name="Barry K."/>
            <person name="Battaglia E."/>
            <person name="Bayram O."/>
            <person name="Benocci T."/>
            <person name="Braus-Stromeyer S.A."/>
            <person name="Caldana C."/>
            <person name="Canovas D."/>
            <person name="Cerqueira G.C."/>
            <person name="Chen F."/>
            <person name="Chen W."/>
            <person name="Choi C."/>
            <person name="Clum A."/>
            <person name="Dos Santos R.A."/>
            <person name="Damasio A.R."/>
            <person name="Diallinas G."/>
            <person name="Emri T."/>
            <person name="Fekete E."/>
            <person name="Flipphi M."/>
            <person name="Freyberg S."/>
            <person name="Gallo A."/>
            <person name="Gournas C."/>
            <person name="Habgood R."/>
            <person name="Hainaut M."/>
            <person name="Harispe M.L."/>
            <person name="Henrissat B."/>
            <person name="Hilden K.S."/>
            <person name="Hope R."/>
            <person name="Hossain A."/>
            <person name="Karabika E."/>
            <person name="Karaffa L."/>
            <person name="Karanyi Z."/>
            <person name="Krasevec N."/>
            <person name="Kuo A."/>
            <person name="Kusch H."/>
            <person name="LaButti K."/>
            <person name="Lagendijk E.L."/>
            <person name="Lapidus A."/>
            <person name="Levasseur A."/>
            <person name="Lindquist E."/>
            <person name="Lipzen A."/>
            <person name="Logrieco A.F."/>
            <person name="MacCabe A."/>
            <person name="Maekelae M.R."/>
            <person name="Malavazi I."/>
            <person name="Melin P."/>
            <person name="Meyer V."/>
            <person name="Mielnichuk N."/>
            <person name="Miskei M."/>
            <person name="Molnar A.P."/>
            <person name="Mule G."/>
            <person name="Ngan C.Y."/>
            <person name="Orejas M."/>
            <person name="Orosz E."/>
            <person name="Ouedraogo J.P."/>
            <person name="Overkamp K.M."/>
            <person name="Park H.-S."/>
            <person name="Perrone G."/>
            <person name="Piumi F."/>
            <person name="Punt P.J."/>
            <person name="Ram A.F."/>
            <person name="Ramon A."/>
            <person name="Rauscher S."/>
            <person name="Record E."/>
            <person name="Riano-Pachon D.M."/>
            <person name="Robert V."/>
            <person name="Roehrig J."/>
            <person name="Ruller R."/>
            <person name="Salamov A."/>
            <person name="Salih N.S."/>
            <person name="Samson R.A."/>
            <person name="Sandor E."/>
            <person name="Sanguinetti M."/>
            <person name="Schuetze T."/>
            <person name="Sepcic K."/>
            <person name="Shelest E."/>
            <person name="Sherlock G."/>
            <person name="Sophianopoulou V."/>
            <person name="Squina F.M."/>
            <person name="Sun H."/>
            <person name="Susca A."/>
            <person name="Todd R.B."/>
            <person name="Tsang A."/>
            <person name="Unkles S.E."/>
            <person name="van de Wiele N."/>
            <person name="van Rossen-Uffink D."/>
            <person name="Oliveira J.V."/>
            <person name="Vesth T.C."/>
            <person name="Visser J."/>
            <person name="Yu J.-H."/>
            <person name="Zhou M."/>
            <person name="Andersen M.R."/>
            <person name="Archer D.B."/>
            <person name="Baker S.E."/>
            <person name="Benoit I."/>
            <person name="Brakhage A.A."/>
            <person name="Braus G.H."/>
            <person name="Fischer R."/>
            <person name="Frisvad J.C."/>
            <person name="Goldman G.H."/>
            <person name="Houbraken J."/>
            <person name="Oakley B."/>
            <person name="Pocsi I."/>
            <person name="Scazzocchio C."/>
            <person name="Seiboth B."/>
            <person name="vanKuyk P.A."/>
            <person name="Wortman J."/>
            <person name="Dyer P.S."/>
            <person name="Grigoriev I.V."/>
        </authorList>
    </citation>
    <scope>NUCLEOTIDE SEQUENCE [LARGE SCALE GENOMIC DNA]</scope>
    <source>
        <strain evidence="4">CBS 593.65</strain>
    </source>
</reference>
<dbReference type="EMBL" id="KV878594">
    <property type="protein sequence ID" value="OJJ54701.1"/>
    <property type="molecule type" value="Genomic_DNA"/>
</dbReference>
<feature type="compositionally biased region" description="Low complexity" evidence="1">
    <location>
        <begin position="110"/>
        <end position="119"/>
    </location>
</feature>
<dbReference type="Pfam" id="PF24864">
    <property type="entry name" value="DUF7730"/>
    <property type="match status" value="1"/>
</dbReference>
<dbReference type="GeneID" id="63768935"/>
<sequence>MVASEFLSRLFQRAPRRRRQQRQQTHERSEQTPPATLTPIPTTPAPRGEPSIRINPVGYTGRATFDSPGLKDSTCKVNGSLHDRYYLPTLPREYRSLFASICETADRDIQNQGQSQNQDEQAKVNPQEQSPLFTRLPPEIRYIIYLHAFGGRRIHMDYDYGPQQYRHSRWSWWHRVCDDAAACPVKEFVCPETAPAEGAMLQLGSSSWVKDGFEYRIDAVNWLRCCKIGYQESLPILYSANTFVFSQGIDQLHRVTRLMPRDHLALLTSLCIEIDVYKICRRPPPNMDADFRDFYHGLFDLIRQRLPNLRGLSLSIAGIPSPPRTGVEWSGEGEGMWVGPWEELSESRRWKRLEIAVPAPWVEEFEGVGRRRDMNRGEKRYDLVQGLESFQKGW</sequence>
<dbReference type="AlphaFoldDB" id="A0A1L9T5Q7"/>
<dbReference type="PANTHER" id="PTHR38790">
    <property type="entry name" value="2EXR DOMAIN-CONTAINING PROTEIN-RELATED"/>
    <property type="match status" value="1"/>
</dbReference>
<dbReference type="STRING" id="1036612.A0A1L9T5Q7"/>
<dbReference type="OrthoDB" id="515692at2759"/>
<dbReference type="VEuPathDB" id="FungiDB:ASPSYDRAFT_93608"/>
<evidence type="ECO:0000313" key="3">
    <source>
        <dbReference type="EMBL" id="OJJ54701.1"/>
    </source>
</evidence>
<dbReference type="InterPro" id="IPR056632">
    <property type="entry name" value="DUF7730"/>
</dbReference>
<gene>
    <name evidence="3" type="ORF">ASPSYDRAFT_93608</name>
</gene>